<evidence type="ECO:0000256" key="2">
    <source>
        <dbReference type="ARBA" id="ARBA00023163"/>
    </source>
</evidence>
<dbReference type="GO" id="GO:0042797">
    <property type="term" value="P:tRNA transcription by RNA polymerase III"/>
    <property type="evidence" value="ECO:0007669"/>
    <property type="project" value="TreeGrafter"/>
</dbReference>
<dbReference type="InterPro" id="IPR036161">
    <property type="entry name" value="RPB6/omega-like_sf"/>
</dbReference>
<dbReference type="EMBL" id="MN739004">
    <property type="protein sequence ID" value="QHT34653.1"/>
    <property type="molecule type" value="Genomic_DNA"/>
</dbReference>
<dbReference type="GO" id="GO:0003677">
    <property type="term" value="F:DNA binding"/>
    <property type="evidence" value="ECO:0007669"/>
    <property type="project" value="InterPro"/>
</dbReference>
<dbReference type="GO" id="GO:0003899">
    <property type="term" value="F:DNA-directed RNA polymerase activity"/>
    <property type="evidence" value="ECO:0007669"/>
    <property type="project" value="InterPro"/>
</dbReference>
<evidence type="ECO:0000313" key="4">
    <source>
        <dbReference type="EMBL" id="QHT34653.1"/>
    </source>
</evidence>
<dbReference type="PANTHER" id="PTHR47227">
    <property type="entry name" value="DNA-DIRECTED RNA POLYMERASE SUBUNIT K"/>
    <property type="match status" value="1"/>
</dbReference>
<name>A0A6C0F1X4_9ZZZZ</name>
<keyword evidence="1" id="KW-0240">DNA-directed RNA polymerase</keyword>
<dbReference type="GO" id="GO:0006366">
    <property type="term" value="P:transcription by RNA polymerase II"/>
    <property type="evidence" value="ECO:0007669"/>
    <property type="project" value="TreeGrafter"/>
</dbReference>
<dbReference type="Pfam" id="PF01192">
    <property type="entry name" value="RNA_pol_Rpb6"/>
    <property type="match status" value="1"/>
</dbReference>
<evidence type="ECO:0008006" key="5">
    <source>
        <dbReference type="Google" id="ProtNLM"/>
    </source>
</evidence>
<dbReference type="AlphaFoldDB" id="A0A6C0F1X4"/>
<reference evidence="4" key="1">
    <citation type="journal article" date="2020" name="Nature">
        <title>Giant virus diversity and host interactions through global metagenomics.</title>
        <authorList>
            <person name="Schulz F."/>
            <person name="Roux S."/>
            <person name="Paez-Espino D."/>
            <person name="Jungbluth S."/>
            <person name="Walsh D.A."/>
            <person name="Denef V.J."/>
            <person name="McMahon K.D."/>
            <person name="Konstantinidis K.T."/>
            <person name="Eloe-Fadrosh E.A."/>
            <person name="Kyrpides N.C."/>
            <person name="Woyke T."/>
        </authorList>
    </citation>
    <scope>NUCLEOTIDE SEQUENCE</scope>
    <source>
        <strain evidence="4">GVMAG-M-3300009163-63</strain>
    </source>
</reference>
<organism evidence="4">
    <name type="scientific">viral metagenome</name>
    <dbReference type="NCBI Taxonomy" id="1070528"/>
    <lineage>
        <taxon>unclassified sequences</taxon>
        <taxon>metagenomes</taxon>
        <taxon>organismal metagenomes</taxon>
    </lineage>
</organism>
<proteinExistence type="predicted"/>
<sequence>MDKMHSLDESFNGGGGAAAASSDGSDDDANTTTTTDANVDDSILSSGGMGEEEEVADSDTSADIYEMGEGAGIENVSSASSHDDDDENEENDDDDDDDDDENHLQKFDNELKKKYIASFHPESLSYNNEETESMSHVTRNDSGIIVDPFHKTLPFLTKYEKTRILGIRTKQLNEGAKPYVDVNPTIIDGYIIAQLELEHKKLPFIIRRPMPNGSSELWRLQDLEIIC</sequence>
<dbReference type="GO" id="GO:0006360">
    <property type="term" value="P:transcription by RNA polymerase I"/>
    <property type="evidence" value="ECO:0007669"/>
    <property type="project" value="TreeGrafter"/>
</dbReference>
<dbReference type="SUPFAM" id="SSF63562">
    <property type="entry name" value="RPB6/omega subunit-like"/>
    <property type="match status" value="1"/>
</dbReference>
<dbReference type="InterPro" id="IPR006110">
    <property type="entry name" value="Pol_omega/Rpo6/RPB6"/>
</dbReference>
<protein>
    <recommendedName>
        <fullName evidence="5">DNA-directed RNA polymerase</fullName>
    </recommendedName>
</protein>
<evidence type="ECO:0000256" key="1">
    <source>
        <dbReference type="ARBA" id="ARBA00022478"/>
    </source>
</evidence>
<dbReference type="PANTHER" id="PTHR47227:SF5">
    <property type="entry name" value="DNA-DIRECTED RNA POLYMERASES I, II, AND III SUBUNIT RPABC2"/>
    <property type="match status" value="1"/>
</dbReference>
<accession>A0A6C0F1X4</accession>
<feature type="compositionally biased region" description="Acidic residues" evidence="3">
    <location>
        <begin position="83"/>
        <end position="101"/>
    </location>
</feature>
<feature type="region of interest" description="Disordered" evidence="3">
    <location>
        <begin position="1"/>
        <end position="103"/>
    </location>
</feature>
<keyword evidence="2" id="KW-0804">Transcription</keyword>
<dbReference type="Gene3D" id="3.90.940.10">
    <property type="match status" value="1"/>
</dbReference>
<dbReference type="GO" id="GO:0000428">
    <property type="term" value="C:DNA-directed RNA polymerase complex"/>
    <property type="evidence" value="ECO:0007669"/>
    <property type="project" value="UniProtKB-KW"/>
</dbReference>
<evidence type="ECO:0000256" key="3">
    <source>
        <dbReference type="SAM" id="MobiDB-lite"/>
    </source>
</evidence>